<feature type="domain" description="AAA" evidence="1">
    <location>
        <begin position="10"/>
        <end position="215"/>
    </location>
</feature>
<dbReference type="EMBL" id="BAABGU010000002">
    <property type="protein sequence ID" value="GAA4562737.1"/>
    <property type="molecule type" value="Genomic_DNA"/>
</dbReference>
<dbReference type="InterPro" id="IPR050678">
    <property type="entry name" value="DNA_Partitioning_ATPase"/>
</dbReference>
<evidence type="ECO:0000259" key="1">
    <source>
        <dbReference type="Pfam" id="PF13614"/>
    </source>
</evidence>
<sequence>MLLAMRQPGSVVSVINYKGGVGKTTLTANIGAELATRGLTVLLIDLDPQASLTFSFYQPHQWEQELADERTILQWFGDVLGHGGSQPLDPYVVTPPAVNDVIARSGSGRLDLVPSHLMLVDADLDFAYQLGGSRFQHGSPRYLPLHRALADALDGEAFQAYDAILIDCPPNFTMVTRIGIVASDHILIPAKADYLSTLGIDYLRKKLSELVRDYNRVAGGAVRQINPTILGVVLTMIQYAGTGPIIAQRNFIEQPSSVELPVFRQMIRDNKTIFAPAGEHGIPAVLLPNANPTVQYELQQLASEFLARIRN</sequence>
<evidence type="ECO:0000313" key="2">
    <source>
        <dbReference type="EMBL" id="GAA4562737.1"/>
    </source>
</evidence>
<proteinExistence type="predicted"/>
<dbReference type="Pfam" id="PF13614">
    <property type="entry name" value="AAA_31"/>
    <property type="match status" value="1"/>
</dbReference>
<dbReference type="Proteomes" id="UP001500307">
    <property type="component" value="Unassembled WGS sequence"/>
</dbReference>
<name>A0ABP8S5G5_9ACTN</name>
<accession>A0ABP8S5G5</accession>
<keyword evidence="3" id="KW-1185">Reference proteome</keyword>
<evidence type="ECO:0000313" key="3">
    <source>
        <dbReference type="Proteomes" id="UP001500307"/>
    </source>
</evidence>
<comment type="caution">
    <text evidence="2">The sequence shown here is derived from an EMBL/GenBank/DDBJ whole genome shotgun (WGS) entry which is preliminary data.</text>
</comment>
<dbReference type="SUPFAM" id="SSF52540">
    <property type="entry name" value="P-loop containing nucleoside triphosphate hydrolases"/>
    <property type="match status" value="1"/>
</dbReference>
<organism evidence="2 3">
    <name type="scientific">Micromonospora coerulea</name>
    <dbReference type="NCBI Taxonomy" id="47856"/>
    <lineage>
        <taxon>Bacteria</taxon>
        <taxon>Bacillati</taxon>
        <taxon>Actinomycetota</taxon>
        <taxon>Actinomycetes</taxon>
        <taxon>Micromonosporales</taxon>
        <taxon>Micromonosporaceae</taxon>
        <taxon>Micromonospora</taxon>
    </lineage>
</organism>
<gene>
    <name evidence="2" type="ORF">GCM10023176_05100</name>
</gene>
<protein>
    <submittedName>
        <fullName evidence="2">AAA family ATPase</fullName>
    </submittedName>
</protein>
<reference evidence="3" key="1">
    <citation type="journal article" date="2019" name="Int. J. Syst. Evol. Microbiol.">
        <title>The Global Catalogue of Microorganisms (GCM) 10K type strain sequencing project: providing services to taxonomists for standard genome sequencing and annotation.</title>
        <authorList>
            <consortium name="The Broad Institute Genomics Platform"/>
            <consortium name="The Broad Institute Genome Sequencing Center for Infectious Disease"/>
            <person name="Wu L."/>
            <person name="Ma J."/>
        </authorList>
    </citation>
    <scope>NUCLEOTIDE SEQUENCE [LARGE SCALE GENOMIC DNA]</scope>
    <source>
        <strain evidence="3">JCM 3175</strain>
    </source>
</reference>
<dbReference type="PANTHER" id="PTHR13696">
    <property type="entry name" value="P-LOOP CONTAINING NUCLEOSIDE TRIPHOSPHATE HYDROLASE"/>
    <property type="match status" value="1"/>
</dbReference>
<dbReference type="CDD" id="cd02042">
    <property type="entry name" value="ParAB_family"/>
    <property type="match status" value="1"/>
</dbReference>
<dbReference type="InterPro" id="IPR027417">
    <property type="entry name" value="P-loop_NTPase"/>
</dbReference>
<dbReference type="PANTHER" id="PTHR13696:SF99">
    <property type="entry name" value="COBYRINIC ACID AC-DIAMIDE SYNTHASE"/>
    <property type="match status" value="1"/>
</dbReference>
<dbReference type="Gene3D" id="3.40.50.300">
    <property type="entry name" value="P-loop containing nucleotide triphosphate hydrolases"/>
    <property type="match status" value="1"/>
</dbReference>
<dbReference type="InterPro" id="IPR025669">
    <property type="entry name" value="AAA_dom"/>
</dbReference>